<protein>
    <submittedName>
        <fullName evidence="2">Uncharacterized protein</fullName>
    </submittedName>
</protein>
<evidence type="ECO:0000313" key="2">
    <source>
        <dbReference type="EMBL" id="CAK0811203.1"/>
    </source>
</evidence>
<keyword evidence="3" id="KW-1185">Reference proteome</keyword>
<organism evidence="2 3">
    <name type="scientific">Prorocentrum cordatum</name>
    <dbReference type="NCBI Taxonomy" id="2364126"/>
    <lineage>
        <taxon>Eukaryota</taxon>
        <taxon>Sar</taxon>
        <taxon>Alveolata</taxon>
        <taxon>Dinophyceae</taxon>
        <taxon>Prorocentrales</taxon>
        <taxon>Prorocentraceae</taxon>
        <taxon>Prorocentrum</taxon>
    </lineage>
</organism>
<reference evidence="2" key="1">
    <citation type="submission" date="2023-10" db="EMBL/GenBank/DDBJ databases">
        <authorList>
            <person name="Chen Y."/>
            <person name="Shah S."/>
            <person name="Dougan E. K."/>
            <person name="Thang M."/>
            <person name="Chan C."/>
        </authorList>
    </citation>
    <scope>NUCLEOTIDE SEQUENCE [LARGE SCALE GENOMIC DNA]</scope>
</reference>
<gene>
    <name evidence="2" type="ORF">PCOR1329_LOCUS15910</name>
</gene>
<evidence type="ECO:0000313" key="3">
    <source>
        <dbReference type="Proteomes" id="UP001189429"/>
    </source>
</evidence>
<name>A0ABN9QXU6_9DINO</name>
<accession>A0ABN9QXU6</accession>
<feature type="coiled-coil region" evidence="1">
    <location>
        <begin position="125"/>
        <end position="171"/>
    </location>
</feature>
<dbReference type="EMBL" id="CAUYUJ010004851">
    <property type="protein sequence ID" value="CAK0811203.1"/>
    <property type="molecule type" value="Genomic_DNA"/>
</dbReference>
<evidence type="ECO:0000256" key="1">
    <source>
        <dbReference type="SAM" id="Coils"/>
    </source>
</evidence>
<comment type="caution">
    <text evidence="2">The sequence shown here is derived from an EMBL/GenBank/DDBJ whole genome shotgun (WGS) entry which is preliminary data.</text>
</comment>
<keyword evidence="1" id="KW-0175">Coiled coil</keyword>
<feature type="non-terminal residue" evidence="2">
    <location>
        <position position="281"/>
    </location>
</feature>
<sequence>MAAKLREAQKQIKRLEQDMQKQRKQQELQPEKVQQVVDLSDEQGDCPDMLVDDGKNFDEGQARARIHELEKQLDMAKGVGEHWDVLRTAIRTEKDELQQRVHAHKPASAQMFHINRQLFQEPQRISKAKLAIHKQEQHIQELQKQLQSAQKDLAEREAKHEELRLRQLELAQAAVQPPDGAARAHPQDAPITALGLDCTALGRILKQLGAGEAAEPMAEEIAKQLPTLVTGATMAERYMVDLVQVACMFLYLRNQLLPRRLSVKQMLRCYVNISTQWAFRS</sequence>
<proteinExistence type="predicted"/>
<dbReference type="Proteomes" id="UP001189429">
    <property type="component" value="Unassembled WGS sequence"/>
</dbReference>